<dbReference type="InterPro" id="IPR048279">
    <property type="entry name" value="MdtK-like"/>
</dbReference>
<evidence type="ECO:0000256" key="13">
    <source>
        <dbReference type="SAM" id="Phobius"/>
    </source>
</evidence>
<feature type="transmembrane region" description="Helical" evidence="13">
    <location>
        <begin position="54"/>
        <end position="72"/>
    </location>
</feature>
<evidence type="ECO:0000256" key="10">
    <source>
        <dbReference type="ARBA" id="ARBA00023065"/>
    </source>
</evidence>
<keyword evidence="9 13" id="KW-1133">Transmembrane helix</keyword>
<evidence type="ECO:0000256" key="9">
    <source>
        <dbReference type="ARBA" id="ARBA00022989"/>
    </source>
</evidence>
<keyword evidence="5" id="KW-0813">Transport</keyword>
<dbReference type="KEGG" id="fms:M1R53_05695"/>
<comment type="subcellular location">
    <subcellularLocation>
        <location evidence="2">Cell membrane</location>
        <topology evidence="2">Multi-pass membrane protein</topology>
    </subcellularLocation>
</comment>
<evidence type="ECO:0000313" key="14">
    <source>
        <dbReference type="EMBL" id="UQK58730.1"/>
    </source>
</evidence>
<evidence type="ECO:0000256" key="11">
    <source>
        <dbReference type="ARBA" id="ARBA00023136"/>
    </source>
</evidence>
<dbReference type="GO" id="GO:0006811">
    <property type="term" value="P:monoatomic ion transport"/>
    <property type="evidence" value="ECO:0007669"/>
    <property type="project" value="UniProtKB-KW"/>
</dbReference>
<comment type="function">
    <text evidence="1">Multidrug efflux pump.</text>
</comment>
<comment type="similarity">
    <text evidence="3">Belongs to the multi antimicrobial extrusion (MATE) (TC 2.A.66.1) family.</text>
</comment>
<evidence type="ECO:0000256" key="7">
    <source>
        <dbReference type="ARBA" id="ARBA00022475"/>
    </source>
</evidence>
<dbReference type="CDD" id="cd13137">
    <property type="entry name" value="MATE_NorM_like"/>
    <property type="match status" value="1"/>
</dbReference>
<evidence type="ECO:0000256" key="8">
    <source>
        <dbReference type="ARBA" id="ARBA00022692"/>
    </source>
</evidence>
<evidence type="ECO:0000313" key="15">
    <source>
        <dbReference type="Proteomes" id="UP000831151"/>
    </source>
</evidence>
<accession>A0A9E7DIU2</accession>
<dbReference type="Proteomes" id="UP000831151">
    <property type="component" value="Chromosome"/>
</dbReference>
<evidence type="ECO:0000256" key="6">
    <source>
        <dbReference type="ARBA" id="ARBA00022449"/>
    </source>
</evidence>
<evidence type="ECO:0000256" key="12">
    <source>
        <dbReference type="ARBA" id="ARBA00031636"/>
    </source>
</evidence>
<keyword evidence="15" id="KW-1185">Reference proteome</keyword>
<feature type="transmembrane region" description="Helical" evidence="13">
    <location>
        <begin position="158"/>
        <end position="178"/>
    </location>
</feature>
<dbReference type="PANTHER" id="PTHR43298:SF2">
    <property type="entry name" value="FMN_FAD EXPORTER YEEO-RELATED"/>
    <property type="match status" value="1"/>
</dbReference>
<dbReference type="InterPro" id="IPR050222">
    <property type="entry name" value="MATE_MdtK"/>
</dbReference>
<dbReference type="PANTHER" id="PTHR43298">
    <property type="entry name" value="MULTIDRUG RESISTANCE PROTEIN NORM-RELATED"/>
    <property type="match status" value="1"/>
</dbReference>
<evidence type="ECO:0000256" key="5">
    <source>
        <dbReference type="ARBA" id="ARBA00022448"/>
    </source>
</evidence>
<gene>
    <name evidence="14" type="ORF">M1R53_05695</name>
</gene>
<reference evidence="14" key="1">
    <citation type="submission" date="2022-04" db="EMBL/GenBank/DDBJ databases">
        <title>Complete genome sequences of Ezakiella coagulans and Fenollaria massiliensis.</title>
        <authorList>
            <person name="France M.T."/>
            <person name="Clifford J."/>
            <person name="Narina S."/>
            <person name="Rutt L."/>
            <person name="Ravel J."/>
        </authorList>
    </citation>
    <scope>NUCLEOTIDE SEQUENCE</scope>
    <source>
        <strain evidence="14">C0061C2</strain>
    </source>
</reference>
<evidence type="ECO:0000256" key="4">
    <source>
        <dbReference type="ARBA" id="ARBA00020268"/>
    </source>
</evidence>
<organism evidence="14 15">
    <name type="scientific">Fenollaria massiliensis</name>
    <dbReference type="NCBI Taxonomy" id="938288"/>
    <lineage>
        <taxon>Bacteria</taxon>
        <taxon>Bacillati</taxon>
        <taxon>Bacillota</taxon>
        <taxon>Clostridia</taxon>
        <taxon>Eubacteriales</taxon>
        <taxon>Fenollaria</taxon>
    </lineage>
</organism>
<protein>
    <recommendedName>
        <fullName evidence="4">Probable multidrug resistance protein NorM</fullName>
    </recommendedName>
    <alternativeName>
        <fullName evidence="12">Multidrug-efflux transporter</fullName>
    </alternativeName>
</protein>
<keyword evidence="6" id="KW-0050">Antiport</keyword>
<feature type="transmembrane region" description="Helical" evidence="13">
    <location>
        <begin position="126"/>
        <end position="146"/>
    </location>
</feature>
<evidence type="ECO:0000256" key="2">
    <source>
        <dbReference type="ARBA" id="ARBA00004651"/>
    </source>
</evidence>
<proteinExistence type="inferred from homology"/>
<keyword evidence="8 13" id="KW-0812">Transmembrane</keyword>
<dbReference type="InterPro" id="IPR002528">
    <property type="entry name" value="MATE_fam"/>
</dbReference>
<keyword evidence="11 13" id="KW-0472">Membrane</keyword>
<feature type="transmembrane region" description="Helical" evidence="13">
    <location>
        <begin position="84"/>
        <end position="106"/>
    </location>
</feature>
<feature type="transmembrane region" description="Helical" evidence="13">
    <location>
        <begin position="21"/>
        <end position="42"/>
    </location>
</feature>
<dbReference type="Pfam" id="PF01554">
    <property type="entry name" value="MatE"/>
    <property type="match status" value="2"/>
</dbReference>
<dbReference type="GO" id="GO:0015297">
    <property type="term" value="F:antiporter activity"/>
    <property type="evidence" value="ECO:0007669"/>
    <property type="project" value="UniProtKB-KW"/>
</dbReference>
<feature type="transmembrane region" description="Helical" evidence="13">
    <location>
        <begin position="184"/>
        <end position="206"/>
    </location>
</feature>
<evidence type="ECO:0000256" key="3">
    <source>
        <dbReference type="ARBA" id="ARBA00010199"/>
    </source>
</evidence>
<dbReference type="EMBL" id="CP096649">
    <property type="protein sequence ID" value="UQK58730.1"/>
    <property type="molecule type" value="Genomic_DNA"/>
</dbReference>
<evidence type="ECO:0000256" key="1">
    <source>
        <dbReference type="ARBA" id="ARBA00003408"/>
    </source>
</evidence>
<dbReference type="AlphaFoldDB" id="A0A9E7DIU2"/>
<feature type="transmembrane region" description="Helical" evidence="13">
    <location>
        <begin position="321"/>
        <end position="341"/>
    </location>
</feature>
<dbReference type="NCBIfam" id="TIGR00797">
    <property type="entry name" value="matE"/>
    <property type="match status" value="1"/>
</dbReference>
<keyword evidence="7" id="KW-1003">Cell membrane</keyword>
<sequence>MIDNKFLKRVFKVAWPSVLESVFIALAGIIDTYMVSSLGTYAISAVGLTTQPKFIGLAIFFSISIAVSALVARRKGEEDRRSANEVLVTAFILAMLLCLIITTIMVTLSDPILKLAGSKTDTHKYAIEYFDIIMGFSVFNIISIVINAAQRGSGNTKIAFTTNLVSSVVNISFNYILINGKFGFPAMGVRGAAIATILGTFVASIMSIRSLFKKDSYVNLPFIIKYKIKPAFEALIKIIKLGLNMFAENLAMRVGFLSTALMAASLGTDQFAAHNVGMNVLSIGFAFADGMQVAAVALSGEALGAKKYDDAVTYGKTCQKVGFVISLVLSAVLLLFGKYIFGAFFQDEAVINYGVMIGRFITVIVICQISQIIYGGCLRAAGDVKYTLIASIISVSIIRSVMTYILVNVFHLGLMGIWMGVLSDQFSRYIFMSTRFKQGKWVEKKI</sequence>
<feature type="transmembrane region" description="Helical" evidence="13">
    <location>
        <begin position="353"/>
        <end position="374"/>
    </location>
</feature>
<name>A0A9E7DIU2_9FIRM</name>
<dbReference type="RefSeq" id="WP_249242309.1">
    <property type="nucleotide sequence ID" value="NZ_CP096649.1"/>
</dbReference>
<dbReference type="GO" id="GO:0005886">
    <property type="term" value="C:plasma membrane"/>
    <property type="evidence" value="ECO:0007669"/>
    <property type="project" value="UniProtKB-SubCell"/>
</dbReference>
<dbReference type="PIRSF" id="PIRSF006603">
    <property type="entry name" value="DinF"/>
    <property type="match status" value="1"/>
</dbReference>
<keyword evidence="10" id="KW-0406">Ion transport</keyword>
<dbReference type="GO" id="GO:0042910">
    <property type="term" value="F:xenobiotic transmembrane transporter activity"/>
    <property type="evidence" value="ECO:0007669"/>
    <property type="project" value="InterPro"/>
</dbReference>